<evidence type="ECO:0000256" key="4">
    <source>
        <dbReference type="ARBA" id="ARBA00022840"/>
    </source>
</evidence>
<keyword evidence="6 8" id="KW-0030">Aminoacyl-tRNA synthetase</keyword>
<evidence type="ECO:0000313" key="12">
    <source>
        <dbReference type="Proteomes" id="UP000695562"/>
    </source>
</evidence>
<keyword evidence="5 8" id="KW-0648">Protein biosynthesis</keyword>
<gene>
    <name evidence="11" type="ORF">CYY_001558</name>
</gene>
<dbReference type="FunFam" id="2.170.220.10:FF:000001">
    <property type="entry name" value="methionine--tRNA ligase, mitochondrial"/>
    <property type="match status" value="1"/>
</dbReference>
<dbReference type="InterPro" id="IPR033911">
    <property type="entry name" value="MetRS_core"/>
</dbReference>
<dbReference type="OrthoDB" id="24670at2759"/>
<evidence type="ECO:0000256" key="6">
    <source>
        <dbReference type="ARBA" id="ARBA00023146"/>
    </source>
</evidence>
<evidence type="ECO:0000259" key="10">
    <source>
        <dbReference type="Pfam" id="PF19303"/>
    </source>
</evidence>
<dbReference type="PRINTS" id="PR01041">
    <property type="entry name" value="TRNASYNTHMET"/>
</dbReference>
<keyword evidence="2 8" id="KW-0436">Ligase</keyword>
<dbReference type="SUPFAM" id="SSF52374">
    <property type="entry name" value="Nucleotidylyl transferase"/>
    <property type="match status" value="1"/>
</dbReference>
<dbReference type="Pfam" id="PF19303">
    <property type="entry name" value="Anticodon_3"/>
    <property type="match status" value="1"/>
</dbReference>
<dbReference type="CDD" id="cd00814">
    <property type="entry name" value="MetRS_core"/>
    <property type="match status" value="1"/>
</dbReference>
<dbReference type="EMBL" id="AJWJ01000038">
    <property type="protein sequence ID" value="KAF2077111.1"/>
    <property type="molecule type" value="Genomic_DNA"/>
</dbReference>
<dbReference type="PANTHER" id="PTHR43326:SF1">
    <property type="entry name" value="METHIONINE--TRNA LIGASE, MITOCHONDRIAL"/>
    <property type="match status" value="1"/>
</dbReference>
<evidence type="ECO:0000256" key="1">
    <source>
        <dbReference type="ARBA" id="ARBA00012838"/>
    </source>
</evidence>
<keyword evidence="4 8" id="KW-0067">ATP-binding</keyword>
<feature type="domain" description="Methionyl/Leucyl tRNA synthetase" evidence="9">
    <location>
        <begin position="48"/>
        <end position="417"/>
    </location>
</feature>
<proteinExistence type="inferred from homology"/>
<dbReference type="GO" id="GO:0005739">
    <property type="term" value="C:mitochondrion"/>
    <property type="evidence" value="ECO:0007669"/>
    <property type="project" value="UniProtKB-ARBA"/>
</dbReference>
<dbReference type="Proteomes" id="UP000695562">
    <property type="component" value="Unassembled WGS sequence"/>
</dbReference>
<dbReference type="InterPro" id="IPR009080">
    <property type="entry name" value="tRNAsynth_Ia_anticodon-bd"/>
</dbReference>
<comment type="caution">
    <text evidence="11">The sequence shown here is derived from an EMBL/GenBank/DDBJ whole genome shotgun (WGS) entry which is preliminary data.</text>
</comment>
<dbReference type="GO" id="GO:0006431">
    <property type="term" value="P:methionyl-tRNA aminoacylation"/>
    <property type="evidence" value="ECO:0007669"/>
    <property type="project" value="InterPro"/>
</dbReference>
<sequence>MLKLGANLLNCTKFIRNNSGGSLSLLNYRYFSSTTTATDTLKNDNKKILITTPIFYVNGPPHIGHLYTGILADAFSRWNKFSGNDTLFMTGTDEHGSKVEEAAKKNGLNTVEYTNQISNRFRELFDFSNIKYDDYIRTTEPRHKVAVEAMWNRLLERGYIYKGKYQGWYCMSDESFLTNSQVTEGMSPVTPTNPVSKKCMVSLESGHVVEWLEEENYMFKLSAFKEDIEKWLDNNKVYPLVYENQIRHLLKDGLKDLSISRPTSRCSWGIPVPNDPSQTIYVWLDALTNYMTVTGYPHTDANDPNSYWSNVCHIIGKDIVKFHIIYWPAFLLAAGYPLPQKIICHAHWTVNREKMSKSRGNVVNPVESIEKYGLEGVRYFLLKGGGLEDDGDWSDNEINIKLTADLASTFGNLVSRSTGKALHPSGQWPSKVVDESLFTESDKEMIKEINKAIEKTSIQFNRGDFKQGIYEILDFLYAVNGYIQSQKPWTLVPKKDKVVGDLTRLNTIMYTALECVRIVSLLLTPVIPQATKSTLDHLSIPDSNRRLKDLKFGFDYINQCTNDQVPSTSIILFKRVDK</sequence>
<dbReference type="InterPro" id="IPR014758">
    <property type="entry name" value="Met-tRNA_synth"/>
</dbReference>
<dbReference type="InterPro" id="IPR023457">
    <property type="entry name" value="Met-tRNA_synth_2"/>
</dbReference>
<comment type="similarity">
    <text evidence="8">Belongs to the class-I aminoacyl-tRNA synthetase family.</text>
</comment>
<comment type="catalytic activity">
    <reaction evidence="7">
        <text>tRNA(Met) + L-methionine + ATP = L-methionyl-tRNA(Met) + AMP + diphosphate</text>
        <dbReference type="Rhea" id="RHEA:13481"/>
        <dbReference type="Rhea" id="RHEA-COMP:9667"/>
        <dbReference type="Rhea" id="RHEA-COMP:9698"/>
        <dbReference type="ChEBI" id="CHEBI:30616"/>
        <dbReference type="ChEBI" id="CHEBI:33019"/>
        <dbReference type="ChEBI" id="CHEBI:57844"/>
        <dbReference type="ChEBI" id="CHEBI:78442"/>
        <dbReference type="ChEBI" id="CHEBI:78530"/>
        <dbReference type="ChEBI" id="CHEBI:456215"/>
        <dbReference type="EC" id="6.1.1.10"/>
    </reaction>
</comment>
<dbReference type="InterPro" id="IPR014729">
    <property type="entry name" value="Rossmann-like_a/b/a_fold"/>
</dbReference>
<evidence type="ECO:0000256" key="8">
    <source>
        <dbReference type="RuleBase" id="RU363039"/>
    </source>
</evidence>
<dbReference type="Gene3D" id="1.10.730.10">
    <property type="entry name" value="Isoleucyl-tRNA Synthetase, Domain 1"/>
    <property type="match status" value="1"/>
</dbReference>
<evidence type="ECO:0000313" key="11">
    <source>
        <dbReference type="EMBL" id="KAF2077111.1"/>
    </source>
</evidence>
<dbReference type="EC" id="6.1.1.10" evidence="1"/>
<evidence type="ECO:0000256" key="3">
    <source>
        <dbReference type="ARBA" id="ARBA00022741"/>
    </source>
</evidence>
<organism evidence="11 12">
    <name type="scientific">Polysphondylium violaceum</name>
    <dbReference type="NCBI Taxonomy" id="133409"/>
    <lineage>
        <taxon>Eukaryota</taxon>
        <taxon>Amoebozoa</taxon>
        <taxon>Evosea</taxon>
        <taxon>Eumycetozoa</taxon>
        <taxon>Dictyostelia</taxon>
        <taxon>Dictyosteliales</taxon>
        <taxon>Dictyosteliaceae</taxon>
        <taxon>Polysphondylium</taxon>
    </lineage>
</organism>
<dbReference type="GO" id="GO:0005524">
    <property type="term" value="F:ATP binding"/>
    <property type="evidence" value="ECO:0007669"/>
    <property type="project" value="UniProtKB-KW"/>
</dbReference>
<dbReference type="PANTHER" id="PTHR43326">
    <property type="entry name" value="METHIONYL-TRNA SYNTHETASE"/>
    <property type="match status" value="1"/>
</dbReference>
<name>A0A8J4Q955_9MYCE</name>
<dbReference type="Pfam" id="PF09334">
    <property type="entry name" value="tRNA-synt_1g"/>
    <property type="match status" value="1"/>
</dbReference>
<dbReference type="GO" id="GO:0004825">
    <property type="term" value="F:methionine-tRNA ligase activity"/>
    <property type="evidence" value="ECO:0007669"/>
    <property type="project" value="UniProtKB-EC"/>
</dbReference>
<evidence type="ECO:0000256" key="2">
    <source>
        <dbReference type="ARBA" id="ARBA00022598"/>
    </source>
</evidence>
<dbReference type="AlphaFoldDB" id="A0A8J4Q955"/>
<evidence type="ECO:0000256" key="5">
    <source>
        <dbReference type="ARBA" id="ARBA00022917"/>
    </source>
</evidence>
<evidence type="ECO:0000259" key="9">
    <source>
        <dbReference type="Pfam" id="PF09334"/>
    </source>
</evidence>
<protein>
    <recommendedName>
        <fullName evidence="1">methionine--tRNA ligase</fullName>
        <ecNumber evidence="1">6.1.1.10</ecNumber>
    </recommendedName>
</protein>
<dbReference type="Gene3D" id="3.40.50.620">
    <property type="entry name" value="HUPs"/>
    <property type="match status" value="1"/>
</dbReference>
<dbReference type="NCBIfam" id="TIGR00398">
    <property type="entry name" value="metG"/>
    <property type="match status" value="1"/>
</dbReference>
<reference evidence="11" key="1">
    <citation type="submission" date="2020-01" db="EMBL/GenBank/DDBJ databases">
        <title>Development of genomics and gene disruption for Polysphondylium violaceum indicates a role for the polyketide synthase stlB in stalk morphogenesis.</title>
        <authorList>
            <person name="Narita B."/>
            <person name="Kawabe Y."/>
            <person name="Kin K."/>
            <person name="Saito T."/>
            <person name="Gibbs R."/>
            <person name="Kuspa A."/>
            <person name="Muzny D."/>
            <person name="Queller D."/>
            <person name="Richards S."/>
            <person name="Strassman J."/>
            <person name="Sucgang R."/>
            <person name="Worley K."/>
            <person name="Schaap P."/>
        </authorList>
    </citation>
    <scope>NUCLEOTIDE SEQUENCE</scope>
    <source>
        <strain evidence="11">QSvi11</strain>
    </source>
</reference>
<evidence type="ECO:0000256" key="7">
    <source>
        <dbReference type="ARBA" id="ARBA00047364"/>
    </source>
</evidence>
<dbReference type="InterPro" id="IPR041872">
    <property type="entry name" value="Anticodon_Met"/>
</dbReference>
<keyword evidence="12" id="KW-1185">Reference proteome</keyword>
<dbReference type="InterPro" id="IPR015413">
    <property type="entry name" value="Methionyl/Leucyl_tRNA_Synth"/>
</dbReference>
<dbReference type="CDD" id="cd07957">
    <property type="entry name" value="Anticodon_Ia_Met"/>
    <property type="match status" value="1"/>
</dbReference>
<accession>A0A8J4Q955</accession>
<dbReference type="SUPFAM" id="SSF47323">
    <property type="entry name" value="Anticodon-binding domain of a subclass of class I aminoacyl-tRNA synthetases"/>
    <property type="match status" value="1"/>
</dbReference>
<keyword evidence="3 8" id="KW-0547">Nucleotide-binding</keyword>
<dbReference type="Gene3D" id="2.170.220.10">
    <property type="match status" value="1"/>
</dbReference>
<feature type="domain" description="Methionyl-tRNA synthetase anticodon-binding" evidence="10">
    <location>
        <begin position="438"/>
        <end position="567"/>
    </location>
</feature>